<sequence>MKTFLGLGDLFLLLSLMWICAGDLSAIFVRCSSNWFFARIKPTVFYNVHMNHDEAFLGNNCPVTYFVPNYYYEFLYHPQACGIKAEILQQVILLKTKLKYVSRNSAVRSEIPLMCVFRNHYPLPIKLGRNREKPGNITERETEARINITDEDTSCFYNTVMIAKGKIIFRTSLTFISKTSPRQG</sequence>
<dbReference type="GeneTree" id="ENSGT00530000064049"/>
<dbReference type="InterPro" id="IPR033222">
    <property type="entry name" value="PLAC1_fam"/>
</dbReference>
<proteinExistence type="inferred from homology"/>
<organism evidence="6 7">
    <name type="scientific">Sciurus vulgaris</name>
    <name type="common">Eurasian red squirrel</name>
    <dbReference type="NCBI Taxonomy" id="55149"/>
    <lineage>
        <taxon>Eukaryota</taxon>
        <taxon>Metazoa</taxon>
        <taxon>Chordata</taxon>
        <taxon>Craniata</taxon>
        <taxon>Vertebrata</taxon>
        <taxon>Euteleostomi</taxon>
        <taxon>Mammalia</taxon>
        <taxon>Eutheria</taxon>
        <taxon>Euarchontoglires</taxon>
        <taxon>Glires</taxon>
        <taxon>Rodentia</taxon>
        <taxon>Sciuromorpha</taxon>
        <taxon>Sciuridae</taxon>
        <taxon>Sciurinae</taxon>
        <taxon>Sciurini</taxon>
        <taxon>Sciurus</taxon>
    </lineage>
</organism>
<dbReference type="Ensembl" id="ENSSVLT00005018817.1">
    <property type="protein sequence ID" value="ENSSVLP00005016926.1"/>
    <property type="gene ID" value="ENSSVLG00005013478.1"/>
</dbReference>
<reference evidence="6" key="1">
    <citation type="submission" date="2025-08" db="UniProtKB">
        <authorList>
            <consortium name="Ensembl"/>
        </authorList>
    </citation>
    <scope>IDENTIFICATION</scope>
</reference>
<comment type="similarity">
    <text evidence="2">Belongs to the PLAC1 family.</text>
</comment>
<keyword evidence="7" id="KW-1185">Reference proteome</keyword>
<evidence type="ECO:0000256" key="1">
    <source>
        <dbReference type="ARBA" id="ARBA00004613"/>
    </source>
</evidence>
<protein>
    <submittedName>
        <fullName evidence="6">Oocyte secreted protein 1</fullName>
    </submittedName>
</protein>
<evidence type="ECO:0000313" key="6">
    <source>
        <dbReference type="Ensembl" id="ENSSVLP00005016926.1"/>
    </source>
</evidence>
<evidence type="ECO:0000256" key="2">
    <source>
        <dbReference type="ARBA" id="ARBA00010071"/>
    </source>
</evidence>
<dbReference type="AlphaFoldDB" id="A0A8D2CYT4"/>
<reference evidence="6" key="2">
    <citation type="submission" date="2025-09" db="UniProtKB">
        <authorList>
            <consortium name="Ensembl"/>
        </authorList>
    </citation>
    <scope>IDENTIFICATION</scope>
</reference>
<evidence type="ECO:0000256" key="4">
    <source>
        <dbReference type="ARBA" id="ARBA00022729"/>
    </source>
</evidence>
<dbReference type="PANTHER" id="PTHR14380">
    <property type="entry name" value="PLACENTA-SPECIFIC PROTEIN 1"/>
    <property type="match status" value="1"/>
</dbReference>
<dbReference type="GO" id="GO:0005576">
    <property type="term" value="C:extracellular region"/>
    <property type="evidence" value="ECO:0007669"/>
    <property type="project" value="UniProtKB-SubCell"/>
</dbReference>
<evidence type="ECO:0000313" key="7">
    <source>
        <dbReference type="Proteomes" id="UP000694564"/>
    </source>
</evidence>
<feature type="chain" id="PRO_5034392833" evidence="5">
    <location>
        <begin position="23"/>
        <end position="184"/>
    </location>
</feature>
<comment type="subcellular location">
    <subcellularLocation>
        <location evidence="1">Secreted</location>
    </subcellularLocation>
</comment>
<evidence type="ECO:0000256" key="3">
    <source>
        <dbReference type="ARBA" id="ARBA00022525"/>
    </source>
</evidence>
<evidence type="ECO:0000256" key="5">
    <source>
        <dbReference type="SAM" id="SignalP"/>
    </source>
</evidence>
<gene>
    <name evidence="6" type="primary">OOSP1</name>
</gene>
<keyword evidence="4 5" id="KW-0732">Signal</keyword>
<keyword evidence="3" id="KW-0964">Secreted</keyword>
<dbReference type="PANTHER" id="PTHR14380:SF3">
    <property type="entry name" value="OOCYTE-SECRETED PROTEIN 1"/>
    <property type="match status" value="1"/>
</dbReference>
<name>A0A8D2CYT4_SCIVU</name>
<dbReference type="Proteomes" id="UP000694564">
    <property type="component" value="Chromosome 11"/>
</dbReference>
<feature type="signal peptide" evidence="5">
    <location>
        <begin position="1"/>
        <end position="22"/>
    </location>
</feature>
<accession>A0A8D2CYT4</accession>